<reference evidence="12" key="1">
    <citation type="submission" date="2020-08" db="EMBL/GenBank/DDBJ databases">
        <title>Chromosome-level assembly of Southern catfish (Silurus meridionalis) provides insights into visual adaptation to the nocturnal and benthic lifestyles.</title>
        <authorList>
            <person name="Zhang Y."/>
            <person name="Wang D."/>
            <person name="Peng Z."/>
        </authorList>
    </citation>
    <scope>NUCLEOTIDE SEQUENCE</scope>
    <source>
        <strain evidence="12">SWU-2019-XX</strain>
        <tissue evidence="12">Muscle</tissue>
    </source>
</reference>
<evidence type="ECO:0000256" key="11">
    <source>
        <dbReference type="SAM" id="MobiDB-lite"/>
    </source>
</evidence>
<keyword evidence="9" id="KW-0539">Nucleus</keyword>
<dbReference type="Pfam" id="PF10376">
    <property type="entry name" value="Mei5"/>
    <property type="match status" value="2"/>
</dbReference>
<organism evidence="12 13">
    <name type="scientific">Silurus meridionalis</name>
    <name type="common">Southern catfish</name>
    <name type="synonym">Silurus soldatovi meridionalis</name>
    <dbReference type="NCBI Taxonomy" id="175797"/>
    <lineage>
        <taxon>Eukaryota</taxon>
        <taxon>Metazoa</taxon>
        <taxon>Chordata</taxon>
        <taxon>Craniata</taxon>
        <taxon>Vertebrata</taxon>
        <taxon>Euteleostomi</taxon>
        <taxon>Actinopterygii</taxon>
        <taxon>Neopterygii</taxon>
        <taxon>Teleostei</taxon>
        <taxon>Ostariophysi</taxon>
        <taxon>Siluriformes</taxon>
        <taxon>Siluridae</taxon>
        <taxon>Silurus</taxon>
    </lineage>
</organism>
<comment type="similarity">
    <text evidence="2">Belongs to the SFR1/MEI5 family.</text>
</comment>
<comment type="subcellular location">
    <subcellularLocation>
        <location evidence="1">Nucleus</location>
    </subcellularLocation>
</comment>
<evidence type="ECO:0000313" key="13">
    <source>
        <dbReference type="Proteomes" id="UP000606274"/>
    </source>
</evidence>
<dbReference type="InterPro" id="IPR018468">
    <property type="entry name" value="SFR1/Mei5"/>
</dbReference>
<name>A0A8T0ASV5_SILME</name>
<evidence type="ECO:0000256" key="10">
    <source>
        <dbReference type="ARBA" id="ARBA00033234"/>
    </source>
</evidence>
<keyword evidence="13" id="KW-1185">Reference proteome</keyword>
<evidence type="ECO:0000256" key="8">
    <source>
        <dbReference type="ARBA" id="ARBA00023204"/>
    </source>
</evidence>
<dbReference type="EMBL" id="JABFDY010000017">
    <property type="protein sequence ID" value="KAF7695232.1"/>
    <property type="molecule type" value="Genomic_DNA"/>
</dbReference>
<evidence type="ECO:0000313" key="12">
    <source>
        <dbReference type="EMBL" id="KAF7695232.1"/>
    </source>
</evidence>
<dbReference type="InterPro" id="IPR042429">
    <property type="entry name" value="SFR1"/>
</dbReference>
<dbReference type="GO" id="GO:0032798">
    <property type="term" value="C:Swi5-Sfr1 complex"/>
    <property type="evidence" value="ECO:0007669"/>
    <property type="project" value="InterPro"/>
</dbReference>
<evidence type="ECO:0000256" key="7">
    <source>
        <dbReference type="ARBA" id="ARBA00023163"/>
    </source>
</evidence>
<dbReference type="Proteomes" id="UP000606274">
    <property type="component" value="Unassembled WGS sequence"/>
</dbReference>
<evidence type="ECO:0000256" key="4">
    <source>
        <dbReference type="ARBA" id="ARBA00022763"/>
    </source>
</evidence>
<evidence type="ECO:0000256" key="5">
    <source>
        <dbReference type="ARBA" id="ARBA00023015"/>
    </source>
</evidence>
<feature type="compositionally biased region" description="Polar residues" evidence="11">
    <location>
        <begin position="1"/>
        <end position="11"/>
    </location>
</feature>
<keyword evidence="5" id="KW-0805">Transcription regulation</keyword>
<keyword evidence="7" id="KW-0804">Transcription</keyword>
<evidence type="ECO:0000256" key="3">
    <source>
        <dbReference type="ARBA" id="ARBA00014688"/>
    </source>
</evidence>
<feature type="region of interest" description="Disordered" evidence="11">
    <location>
        <begin position="1"/>
        <end position="26"/>
    </location>
</feature>
<evidence type="ECO:0000256" key="1">
    <source>
        <dbReference type="ARBA" id="ARBA00004123"/>
    </source>
</evidence>
<dbReference type="PANTHER" id="PTHR28643:SF1">
    <property type="entry name" value="SWI5-DEPENDENT RECOMBINATION DNA REPAIR PROTEIN 1 HOMOLOG"/>
    <property type="match status" value="1"/>
</dbReference>
<accession>A0A8T0ASV5</accession>
<dbReference type="AlphaFoldDB" id="A0A8T0ASV5"/>
<dbReference type="PANTHER" id="PTHR28643">
    <property type="entry name" value="SWI5-DEPENDENT RECOMBINATION DNA REPAIR PROTEIN 1 HOMOLOG"/>
    <property type="match status" value="1"/>
</dbReference>
<evidence type="ECO:0000256" key="2">
    <source>
        <dbReference type="ARBA" id="ARBA00008729"/>
    </source>
</evidence>
<protein>
    <recommendedName>
        <fullName evidence="3">Swi5-dependent recombination DNA repair protein 1 homolog</fullName>
    </recommendedName>
    <alternativeName>
        <fullName evidence="10">Meiosis protein 5 homolog</fullName>
    </alternativeName>
</protein>
<evidence type="ECO:0000256" key="6">
    <source>
        <dbReference type="ARBA" id="ARBA00023054"/>
    </source>
</evidence>
<dbReference type="Gene3D" id="6.10.140.1020">
    <property type="match status" value="1"/>
</dbReference>
<dbReference type="GO" id="GO:0003713">
    <property type="term" value="F:transcription coactivator activity"/>
    <property type="evidence" value="ECO:0007669"/>
    <property type="project" value="InterPro"/>
</dbReference>
<dbReference type="GO" id="GO:0000724">
    <property type="term" value="P:double-strand break repair via homologous recombination"/>
    <property type="evidence" value="ECO:0007669"/>
    <property type="project" value="InterPro"/>
</dbReference>
<dbReference type="OrthoDB" id="10051617at2759"/>
<evidence type="ECO:0000256" key="9">
    <source>
        <dbReference type="ARBA" id="ARBA00023242"/>
    </source>
</evidence>
<gene>
    <name evidence="12" type="ORF">HF521_006955</name>
</gene>
<sequence length="195" mass="22313">MDKTPQRNALENETPEPSGPSVDKPMSAALKDRLKRARRSFTSPLSVVKRLKIDEAEFPQASNQEMTLGDEAFIDVNKNESRRKDLLGSLGSDCSQLSQCELLQLQEKLKKDIKEKSETLRRLKMVKMYRKKNDLKQLQGLTDKWRQCAQAALYELQTELPTDGQKASLSQLIDHFGLEDSILHFNRAEEEFTDS</sequence>
<keyword evidence="6" id="KW-0175">Coiled coil</keyword>
<keyword evidence="8" id="KW-0234">DNA repair</keyword>
<keyword evidence="4" id="KW-0227">DNA damage</keyword>
<comment type="caution">
    <text evidence="12">The sequence shown here is derived from an EMBL/GenBank/DDBJ whole genome shotgun (WGS) entry which is preliminary data.</text>
</comment>
<proteinExistence type="inferred from homology"/>